<dbReference type="InterPro" id="IPR001179">
    <property type="entry name" value="PPIase_FKBP_dom"/>
</dbReference>
<dbReference type="InterPro" id="IPR046357">
    <property type="entry name" value="PPIase_dom_sf"/>
</dbReference>
<keyword evidence="6" id="KW-0143">Chaperone</keyword>
<evidence type="ECO:0000256" key="3">
    <source>
        <dbReference type="ARBA" id="ARBA00006577"/>
    </source>
</evidence>
<dbReference type="SUPFAM" id="SSF54534">
    <property type="entry name" value="FKBP-like"/>
    <property type="match status" value="1"/>
</dbReference>
<dbReference type="GO" id="GO:0003755">
    <property type="term" value="F:peptidyl-prolyl cis-trans isomerase activity"/>
    <property type="evidence" value="ECO:0007669"/>
    <property type="project" value="UniProtKB-UniRule"/>
</dbReference>
<reference evidence="12 13" key="1">
    <citation type="submission" date="2020-08" db="EMBL/GenBank/DDBJ databases">
        <authorList>
            <person name="Liu C."/>
            <person name="Sun Q."/>
        </authorList>
    </citation>
    <scope>NUCLEOTIDE SEQUENCE [LARGE SCALE GENOMIC DNA]</scope>
    <source>
        <strain evidence="12 13">NSJ-57</strain>
    </source>
</reference>
<sequence>MKVLKDNVITLEFKVYDNDTNELLEDTKEVGPFFYIHGEGQFVPVVEETLEGKDKGFKTTIMISPEEGYGHYDEELVQEMAREDFAEFDDIYEGMPFVADMDDDTERDYTIKSIDGDVIIVDGNHPFADRNLRFEVEITDIREATPEELEHGHVHFQGFEDDCDCCND</sequence>
<comment type="catalytic activity">
    <reaction evidence="1 9 10">
        <text>[protein]-peptidylproline (omega=180) = [protein]-peptidylproline (omega=0)</text>
        <dbReference type="Rhea" id="RHEA:16237"/>
        <dbReference type="Rhea" id="RHEA-COMP:10747"/>
        <dbReference type="Rhea" id="RHEA-COMP:10748"/>
        <dbReference type="ChEBI" id="CHEBI:83833"/>
        <dbReference type="ChEBI" id="CHEBI:83834"/>
        <dbReference type="EC" id="5.2.1.8"/>
    </reaction>
</comment>
<dbReference type="PANTHER" id="PTHR47861">
    <property type="entry name" value="FKBP-TYPE PEPTIDYL-PROLYL CIS-TRANS ISOMERASE SLYD"/>
    <property type="match status" value="1"/>
</dbReference>
<evidence type="ECO:0000256" key="5">
    <source>
        <dbReference type="ARBA" id="ARBA00023110"/>
    </source>
</evidence>
<dbReference type="AlphaFoldDB" id="A0A7G9GXY4"/>
<keyword evidence="13" id="KW-1185">Reference proteome</keyword>
<comment type="function">
    <text evidence="8">Also involved in hydrogenase metallocenter assembly, probably by participating in the nickel insertion step. This function in hydrogenase biosynthesis requires chaperone activity and the presence of the metal-binding domain, but not PPIase activity.</text>
</comment>
<name>A0A7G9GXY4_9FUSO</name>
<feature type="domain" description="PPIase FKBP-type" evidence="11">
    <location>
        <begin position="6"/>
        <end position="70"/>
    </location>
</feature>
<dbReference type="EC" id="5.2.1.8" evidence="10"/>
<evidence type="ECO:0000256" key="7">
    <source>
        <dbReference type="ARBA" id="ARBA00023235"/>
    </source>
</evidence>
<evidence type="ECO:0000256" key="8">
    <source>
        <dbReference type="ARBA" id="ARBA00037071"/>
    </source>
</evidence>
<evidence type="ECO:0000313" key="13">
    <source>
        <dbReference type="Proteomes" id="UP000515913"/>
    </source>
</evidence>
<accession>A0A7G9GXY4</accession>
<dbReference type="Gene3D" id="3.10.50.40">
    <property type="match status" value="1"/>
</dbReference>
<keyword evidence="7 9" id="KW-0413">Isomerase</keyword>
<dbReference type="EMBL" id="CP060637">
    <property type="protein sequence ID" value="QNM15666.1"/>
    <property type="molecule type" value="Genomic_DNA"/>
</dbReference>
<dbReference type="Pfam" id="PF00254">
    <property type="entry name" value="FKBP_C"/>
    <property type="match status" value="1"/>
</dbReference>
<dbReference type="PROSITE" id="PS50059">
    <property type="entry name" value="FKBP_PPIASE"/>
    <property type="match status" value="1"/>
</dbReference>
<keyword evidence="5 9" id="KW-0697">Rotamase</keyword>
<comment type="subcellular location">
    <subcellularLocation>
        <location evidence="2">Cytoplasm</location>
    </subcellularLocation>
</comment>
<evidence type="ECO:0000256" key="1">
    <source>
        <dbReference type="ARBA" id="ARBA00000971"/>
    </source>
</evidence>
<proteinExistence type="inferred from homology"/>
<organism evidence="12 13">
    <name type="scientific">Fusobacterium hominis</name>
    <dbReference type="NCBI Taxonomy" id="2764326"/>
    <lineage>
        <taxon>Bacteria</taxon>
        <taxon>Fusobacteriati</taxon>
        <taxon>Fusobacteriota</taxon>
        <taxon>Fusobacteriia</taxon>
        <taxon>Fusobacteriales</taxon>
        <taxon>Fusobacteriaceae</taxon>
        <taxon>Fusobacterium</taxon>
    </lineage>
</organism>
<dbReference type="RefSeq" id="WP_101475023.1">
    <property type="nucleotide sequence ID" value="NZ_CP060637.1"/>
</dbReference>
<evidence type="ECO:0000256" key="10">
    <source>
        <dbReference type="RuleBase" id="RU003915"/>
    </source>
</evidence>
<dbReference type="KEGG" id="fho:H9Q81_02155"/>
<dbReference type="Proteomes" id="UP000515913">
    <property type="component" value="Chromosome"/>
</dbReference>
<dbReference type="GO" id="GO:0042026">
    <property type="term" value="P:protein refolding"/>
    <property type="evidence" value="ECO:0007669"/>
    <property type="project" value="UniProtKB-ARBA"/>
</dbReference>
<evidence type="ECO:0000259" key="11">
    <source>
        <dbReference type="PROSITE" id="PS50059"/>
    </source>
</evidence>
<evidence type="ECO:0000313" key="12">
    <source>
        <dbReference type="EMBL" id="QNM15666.1"/>
    </source>
</evidence>
<comment type="similarity">
    <text evidence="3 10">Belongs to the FKBP-type PPIase family.</text>
</comment>
<dbReference type="GO" id="GO:0005737">
    <property type="term" value="C:cytoplasm"/>
    <property type="evidence" value="ECO:0007669"/>
    <property type="project" value="UniProtKB-SubCell"/>
</dbReference>
<evidence type="ECO:0000256" key="4">
    <source>
        <dbReference type="ARBA" id="ARBA00022490"/>
    </source>
</evidence>
<protein>
    <recommendedName>
        <fullName evidence="10">Peptidyl-prolyl cis-trans isomerase</fullName>
        <ecNumber evidence="10">5.2.1.8</ecNumber>
    </recommendedName>
</protein>
<gene>
    <name evidence="12" type="ORF">H9Q81_02155</name>
</gene>
<keyword evidence="4" id="KW-0963">Cytoplasm</keyword>
<dbReference type="PANTHER" id="PTHR47861:SF3">
    <property type="entry name" value="FKBP-TYPE PEPTIDYL-PROLYL CIS-TRANS ISOMERASE SLYD"/>
    <property type="match status" value="1"/>
</dbReference>
<evidence type="ECO:0000256" key="2">
    <source>
        <dbReference type="ARBA" id="ARBA00004496"/>
    </source>
</evidence>
<evidence type="ECO:0000256" key="9">
    <source>
        <dbReference type="PROSITE-ProRule" id="PRU00277"/>
    </source>
</evidence>
<evidence type="ECO:0000256" key="6">
    <source>
        <dbReference type="ARBA" id="ARBA00023186"/>
    </source>
</evidence>